<dbReference type="Proteomes" id="UP001319921">
    <property type="component" value="Chromosome"/>
</dbReference>
<dbReference type="EMBL" id="AP025226">
    <property type="protein sequence ID" value="BDB99136.1"/>
    <property type="molecule type" value="Genomic_DNA"/>
</dbReference>
<protein>
    <submittedName>
        <fullName evidence="1">Uncharacterized protein</fullName>
    </submittedName>
</protein>
<gene>
    <name evidence="1" type="ORF">SACC_21530</name>
</gene>
<name>A0AAQ4CTK5_9CREN</name>
<dbReference type="KEGG" id="scas:SACC_21530"/>
<dbReference type="GeneID" id="68866884"/>
<organism evidence="1 2">
    <name type="scientific">Saccharolobus caldissimus</name>
    <dbReference type="NCBI Taxonomy" id="1702097"/>
    <lineage>
        <taxon>Archaea</taxon>
        <taxon>Thermoproteota</taxon>
        <taxon>Thermoprotei</taxon>
        <taxon>Sulfolobales</taxon>
        <taxon>Sulfolobaceae</taxon>
        <taxon>Saccharolobus</taxon>
    </lineage>
</organism>
<evidence type="ECO:0000313" key="2">
    <source>
        <dbReference type="Proteomes" id="UP001319921"/>
    </source>
</evidence>
<keyword evidence="2" id="KW-1185">Reference proteome</keyword>
<accession>A0AAQ4CTK5</accession>
<dbReference type="RefSeq" id="WP_229569483.1">
    <property type="nucleotide sequence ID" value="NZ_AP025226.1"/>
</dbReference>
<proteinExistence type="predicted"/>
<evidence type="ECO:0000313" key="1">
    <source>
        <dbReference type="EMBL" id="BDB99136.1"/>
    </source>
</evidence>
<reference evidence="1 2" key="1">
    <citation type="journal article" date="2022" name="Microbiol. Resour. Announc.">
        <title>Complete Genome Sequence of the Hyperthermophilic and Acidophilic Archaeon Saccharolobus caldissimus Strain HS-3T.</title>
        <authorList>
            <person name="Sakai H.D."/>
            <person name="Kurosawa N."/>
        </authorList>
    </citation>
    <scope>NUCLEOTIDE SEQUENCE [LARGE SCALE GENOMIC DNA]</scope>
    <source>
        <strain evidence="1 2">JCM32116</strain>
    </source>
</reference>
<dbReference type="AlphaFoldDB" id="A0AAQ4CTK5"/>
<sequence length="444" mass="51039">MERIGEILPNFPRDVVRTVIQLLTLDAWHRLDRDVSFFQLGIGIGRVIEKVDSETLKIIVDSCEYYQSLCKGIAKGMEGNEVNKDLLIYLGNLSPIMAREILANLDLSKYPEVIKALANNVSSLKHLPNVGSNIARQIDKIPFEIRRQIINILKENTMFLYEFLQTINLSKIDDIEQFVGKNKEIDEIIGYKLNEVNDKMKEKLLSFPSIAIGVGKGFQNLSYYWKRRVIDKVMQDKQFAKGFLSSIDFTFLEDEFVHKLIEIGMSDEELARVLGRNLGDSFPSLAEDLKTLAINMAEKNSSFAYGLGEGISESVGSFVGFIRGKVYELKKEDQERILNLAFQSEQFAKGLFSNFNALFFFENRDKILSLVMKYSEYLPIFIEQISRRINDFDLSKLLSLKGKVAYELGRILCRSFIYLSKENRELVLNWLDKNIELKEGFLQC</sequence>